<dbReference type="Gene3D" id="3.40.190.10">
    <property type="entry name" value="Periplasmic binding protein-like II"/>
    <property type="match status" value="2"/>
</dbReference>
<feature type="signal peptide" evidence="1">
    <location>
        <begin position="1"/>
        <end position="35"/>
    </location>
</feature>
<dbReference type="NCBIfam" id="TIGR02122">
    <property type="entry name" value="TRAP_TAXI"/>
    <property type="match status" value="1"/>
</dbReference>
<evidence type="ECO:0000313" key="3">
    <source>
        <dbReference type="Proteomes" id="UP000196475"/>
    </source>
</evidence>
<feature type="chain" id="PRO_5039322155" description="C4-dicarboxylate ABC transporter substrate-binding protein" evidence="1">
    <location>
        <begin position="36"/>
        <end position="354"/>
    </location>
</feature>
<name>A0A1Y3PJR3_9BACI</name>
<gene>
    <name evidence="2" type="ORF">BAA01_05055</name>
</gene>
<evidence type="ECO:0008006" key="4">
    <source>
        <dbReference type="Google" id="ProtNLM"/>
    </source>
</evidence>
<dbReference type="CDD" id="cd13567">
    <property type="entry name" value="PBP2_TtGluBP"/>
    <property type="match status" value="1"/>
</dbReference>
<dbReference type="AlphaFoldDB" id="A0A1Y3PJR3"/>
<dbReference type="Pfam" id="PF16868">
    <property type="entry name" value="NMT1_3"/>
    <property type="match status" value="1"/>
</dbReference>
<evidence type="ECO:0000313" key="2">
    <source>
        <dbReference type="EMBL" id="OUM87635.1"/>
    </source>
</evidence>
<comment type="caution">
    <text evidence="2">The sequence shown here is derived from an EMBL/GenBank/DDBJ whole genome shotgun (WGS) entry which is preliminary data.</text>
</comment>
<dbReference type="PANTHER" id="PTHR42941:SF1">
    <property type="entry name" value="SLL1037 PROTEIN"/>
    <property type="match status" value="1"/>
</dbReference>
<dbReference type="SUPFAM" id="SSF53850">
    <property type="entry name" value="Periplasmic binding protein-like II"/>
    <property type="match status" value="1"/>
</dbReference>
<keyword evidence="1" id="KW-0732">Signal</keyword>
<organism evidence="2 3">
    <name type="scientific">Bacillus thermozeamaize</name>
    <dbReference type="NCBI Taxonomy" id="230954"/>
    <lineage>
        <taxon>Bacteria</taxon>
        <taxon>Bacillati</taxon>
        <taxon>Bacillota</taxon>
        <taxon>Bacilli</taxon>
        <taxon>Bacillales</taxon>
        <taxon>Bacillaceae</taxon>
        <taxon>Bacillus</taxon>
    </lineage>
</organism>
<dbReference type="Proteomes" id="UP000196475">
    <property type="component" value="Unassembled WGS sequence"/>
</dbReference>
<accession>A0A1Y3PJR3</accession>
<dbReference type="PANTHER" id="PTHR42941">
    <property type="entry name" value="SLL1037 PROTEIN"/>
    <property type="match status" value="1"/>
</dbReference>
<dbReference type="EMBL" id="LZRT01000072">
    <property type="protein sequence ID" value="OUM87635.1"/>
    <property type="molecule type" value="Genomic_DNA"/>
</dbReference>
<reference evidence="3" key="1">
    <citation type="submission" date="2016-06" db="EMBL/GenBank/DDBJ databases">
        <authorList>
            <person name="Nascimento L."/>
            <person name="Pereira R.V."/>
            <person name="Martins L.F."/>
            <person name="Quaggio R.B."/>
            <person name="Silva A.M."/>
            <person name="Setubal J.C."/>
        </authorList>
    </citation>
    <scope>NUCLEOTIDE SEQUENCE [LARGE SCALE GENOMIC DNA]</scope>
</reference>
<evidence type="ECO:0000256" key="1">
    <source>
        <dbReference type="SAM" id="SignalP"/>
    </source>
</evidence>
<sequence>MPISRSFQASKHEGVMRLKKRFFLFVGLMAMLVLAACGGGQANPANQDNANGNSSSTGSSGQVKKFSIATGTSSGTYFPVGVGIAKAIGENPAYELNVESTGGSIQNLQLLNSGEVQLALAASNTAFAAYNGEEPFEQPIKKLRAVAALYPEVFQFVVRQDSGLNSIADLRGKKVAMGSPGSGTERTGRLILEAHGLTYNDFKPEFISFSDAVTGMKDKTIDAAVVGAGVPTAAIVDAAASMKIKLLQLDSEKFEAFVASDPYFITTTIPAGTYEGVDDDVVSGASPALLIVSEEMDEQTVYEMTKALFENLDKVKEAHAVAKNISLETATKGVSIPFHPGAVKYYQEQNIEVK</sequence>
<protein>
    <recommendedName>
        <fullName evidence="4">C4-dicarboxylate ABC transporter substrate-binding protein</fullName>
    </recommendedName>
</protein>
<proteinExistence type="predicted"/>
<dbReference type="InterPro" id="IPR011852">
    <property type="entry name" value="TRAP_TAXI"/>
</dbReference>